<dbReference type="AlphaFoldDB" id="A0A7D5W5L3"/>
<gene>
    <name evidence="1" type="ORF">HZ283_11305</name>
</gene>
<proteinExistence type="predicted"/>
<organism evidence="1">
    <name type="scientific">Proteus mirabilis</name>
    <dbReference type="NCBI Taxonomy" id="584"/>
    <lineage>
        <taxon>Bacteria</taxon>
        <taxon>Pseudomonadati</taxon>
        <taxon>Pseudomonadota</taxon>
        <taxon>Gammaproteobacteria</taxon>
        <taxon>Enterobacterales</taxon>
        <taxon>Morganellaceae</taxon>
        <taxon>Proteus</taxon>
    </lineage>
</organism>
<reference evidence="1" key="1">
    <citation type="submission" date="2020-07" db="EMBL/GenBank/DDBJ databases">
        <title>Hypervirulent multi-drug resistant Proteus mirabilis strain with mosaic plasmid.</title>
        <authorList>
            <person name="Shelenkov A."/>
            <person name="Mikhaylova Y.V."/>
            <person name="Yanushevich Y.G."/>
            <person name="Petrova L."/>
            <person name="Fomina V."/>
            <person name="Zamyatin M."/>
            <person name="Shagin D."/>
        </authorList>
    </citation>
    <scope>NUCLEOTIDE SEQUENCE</scope>
    <source>
        <strain evidence="1">CriePir89</strain>
    </source>
</reference>
<accession>A0A7D5W5L3</accession>
<name>A0A7D5W5L3_PROMI</name>
<evidence type="ECO:0000313" key="1">
    <source>
        <dbReference type="EMBL" id="QLJ17654.1"/>
    </source>
</evidence>
<sequence length="91" mass="10269">MSQEIDAIRLCYDILDGSVSPENISSEEVYAICTYLDEVVRENLTFTQQKPVAFMDSEGEVISAVKKEFEQLTDGNHIGFDIPLIQINKQP</sequence>
<dbReference type="RefSeq" id="WP_063073784.1">
    <property type="nucleotide sequence ID" value="NZ_CP017082.1"/>
</dbReference>
<dbReference type="EMBL" id="CP059056">
    <property type="protein sequence ID" value="QLJ17654.1"/>
    <property type="molecule type" value="Genomic_DNA"/>
</dbReference>
<protein>
    <submittedName>
        <fullName evidence="1">Uncharacterized protein</fullName>
    </submittedName>
</protein>